<evidence type="ECO:0000256" key="4">
    <source>
        <dbReference type="ARBA" id="ARBA00005259"/>
    </source>
</evidence>
<evidence type="ECO:0000256" key="12">
    <source>
        <dbReference type="ARBA" id="ARBA00049861"/>
    </source>
</evidence>
<dbReference type="RefSeq" id="WP_344606501.1">
    <property type="nucleotide sequence ID" value="NZ_BAAAHE010000026.1"/>
</dbReference>
<dbReference type="Pfam" id="PF00383">
    <property type="entry name" value="dCMP_cyt_deam_1"/>
    <property type="match status" value="1"/>
</dbReference>
<dbReference type="InterPro" id="IPR004794">
    <property type="entry name" value="Eubact_RibD"/>
</dbReference>
<organism evidence="16 17">
    <name type="scientific">Sporichthya brevicatena</name>
    <dbReference type="NCBI Taxonomy" id="171442"/>
    <lineage>
        <taxon>Bacteria</taxon>
        <taxon>Bacillati</taxon>
        <taxon>Actinomycetota</taxon>
        <taxon>Actinomycetes</taxon>
        <taxon>Sporichthyales</taxon>
        <taxon>Sporichthyaceae</taxon>
        <taxon>Sporichthya</taxon>
    </lineage>
</organism>
<name>A0ABP3S4Z3_9ACTN</name>
<comment type="catalytic activity">
    <reaction evidence="13 14">
        <text>2,5-diamino-6-hydroxy-4-(5-phosphoribosylamino)-pyrimidine + H2O + H(+) = 5-amino-6-(5-phospho-D-ribosylamino)uracil + NH4(+)</text>
        <dbReference type="Rhea" id="RHEA:21868"/>
        <dbReference type="ChEBI" id="CHEBI:15377"/>
        <dbReference type="ChEBI" id="CHEBI:15378"/>
        <dbReference type="ChEBI" id="CHEBI:28938"/>
        <dbReference type="ChEBI" id="CHEBI:58453"/>
        <dbReference type="ChEBI" id="CHEBI:58614"/>
        <dbReference type="EC" id="3.5.4.26"/>
    </reaction>
</comment>
<evidence type="ECO:0000256" key="7">
    <source>
        <dbReference type="ARBA" id="ARBA00022723"/>
    </source>
</evidence>
<evidence type="ECO:0000256" key="1">
    <source>
        <dbReference type="ARBA" id="ARBA00002151"/>
    </source>
</evidence>
<dbReference type="CDD" id="cd01284">
    <property type="entry name" value="Riboflavin_deaminase-reductase"/>
    <property type="match status" value="1"/>
</dbReference>
<dbReference type="PROSITE" id="PS51747">
    <property type="entry name" value="CYT_DCMP_DEAMINASES_2"/>
    <property type="match status" value="1"/>
</dbReference>
<evidence type="ECO:0000256" key="2">
    <source>
        <dbReference type="ARBA" id="ARBA00004882"/>
    </source>
</evidence>
<evidence type="ECO:0000313" key="17">
    <source>
        <dbReference type="Proteomes" id="UP001500957"/>
    </source>
</evidence>
<evidence type="ECO:0000256" key="3">
    <source>
        <dbReference type="ARBA" id="ARBA00004910"/>
    </source>
</evidence>
<dbReference type="SUPFAM" id="SSF53927">
    <property type="entry name" value="Cytidine deaminase-like"/>
    <property type="match status" value="1"/>
</dbReference>
<comment type="cofactor">
    <cofactor evidence="14">
        <name>Zn(2+)</name>
        <dbReference type="ChEBI" id="CHEBI:29105"/>
    </cofactor>
    <text evidence="14">Binds 1 zinc ion.</text>
</comment>
<comment type="function">
    <text evidence="1 14">Converts 2,5-diamino-6-(ribosylamino)-4(3h)-pyrimidinone 5'-phosphate into 5-amino-6-(ribosylamino)-2,4(1h,3h)-pyrimidinedione 5'-phosphate.</text>
</comment>
<dbReference type="SUPFAM" id="SSF53597">
    <property type="entry name" value="Dihydrofolate reductase-like"/>
    <property type="match status" value="1"/>
</dbReference>
<accession>A0ABP3S4Z3</accession>
<dbReference type="InterPro" id="IPR002734">
    <property type="entry name" value="RibDG_C"/>
</dbReference>
<keyword evidence="17" id="KW-1185">Reference proteome</keyword>
<dbReference type="Gene3D" id="3.40.430.10">
    <property type="entry name" value="Dihydrofolate Reductase, subunit A"/>
    <property type="match status" value="1"/>
</dbReference>
<dbReference type="InterPro" id="IPR016192">
    <property type="entry name" value="APOBEC/CMP_deaminase_Zn-bd"/>
</dbReference>
<keyword evidence="7 14" id="KW-0479">Metal-binding</keyword>
<keyword evidence="10 14" id="KW-0560">Oxidoreductase</keyword>
<dbReference type="PIRSF" id="PIRSF006769">
    <property type="entry name" value="RibD"/>
    <property type="match status" value="1"/>
</dbReference>
<dbReference type="InterPro" id="IPR024072">
    <property type="entry name" value="DHFR-like_dom_sf"/>
</dbReference>
<comment type="catalytic activity">
    <reaction evidence="12 14">
        <text>5-amino-6-(5-phospho-D-ribitylamino)uracil + NADP(+) = 5-amino-6-(5-phospho-D-ribosylamino)uracil + NADPH + H(+)</text>
        <dbReference type="Rhea" id="RHEA:17845"/>
        <dbReference type="ChEBI" id="CHEBI:15378"/>
        <dbReference type="ChEBI" id="CHEBI:57783"/>
        <dbReference type="ChEBI" id="CHEBI:58349"/>
        <dbReference type="ChEBI" id="CHEBI:58421"/>
        <dbReference type="ChEBI" id="CHEBI:58453"/>
        <dbReference type="EC" id="1.1.1.193"/>
    </reaction>
</comment>
<dbReference type="InterPro" id="IPR050765">
    <property type="entry name" value="Riboflavin_Biosynth_HTPR"/>
</dbReference>
<dbReference type="InterPro" id="IPR011549">
    <property type="entry name" value="RibD_C"/>
</dbReference>
<comment type="similarity">
    <text evidence="5 14">In the C-terminal section; belongs to the HTP reductase family.</text>
</comment>
<evidence type="ECO:0000256" key="14">
    <source>
        <dbReference type="PIRNR" id="PIRNR006769"/>
    </source>
</evidence>
<keyword evidence="8 14" id="KW-0862">Zinc</keyword>
<dbReference type="InterPro" id="IPR016193">
    <property type="entry name" value="Cytidine_deaminase-like"/>
</dbReference>
<evidence type="ECO:0000259" key="15">
    <source>
        <dbReference type="PROSITE" id="PS51747"/>
    </source>
</evidence>
<sequence length="376" mass="38413">MASQAEYAAMRRALALAGRGLGTTSPNPVVGAVVLDIVGTVVGEGFHVKAGGPHAEVLALAAAGPRAQNGTCVVTLEPCNHTGRTPPCVQALLDAGIARVVVAVRDPFGPAAGGVEALRAAGLEVEVGVLAAEAERVNEAWLTSVRTGRPFVTWKYAASLDGRSAAVDGTSQWITGPAARADVHRLRAECDAVIVGSGTVLADDPALTVRDAPVRHGQPLRVVLDSGLRTPPTARVLDDTAPTLIFKAPGAVDGDPRLYEGAKIVTVPQAADGTGVDLHAVLAELHSRQVVSVLLEGGPRLAGSFLAAGLVDRVVGYVAPVLIGGDGLPALAGPGAPTIEAARRFRLDEITPVGPDVRLVARPVVPSAPREPAVEN</sequence>
<evidence type="ECO:0000256" key="6">
    <source>
        <dbReference type="ARBA" id="ARBA00022619"/>
    </source>
</evidence>
<dbReference type="Pfam" id="PF01872">
    <property type="entry name" value="RibD_C"/>
    <property type="match status" value="1"/>
</dbReference>
<evidence type="ECO:0000256" key="11">
    <source>
        <dbReference type="ARBA" id="ARBA00023268"/>
    </source>
</evidence>
<evidence type="ECO:0000256" key="8">
    <source>
        <dbReference type="ARBA" id="ARBA00022833"/>
    </source>
</evidence>
<feature type="domain" description="CMP/dCMP-type deaminase" evidence="15">
    <location>
        <begin position="4"/>
        <end position="126"/>
    </location>
</feature>
<dbReference type="EC" id="1.1.1.193" evidence="14"/>
<comment type="caution">
    <text evidence="16">The sequence shown here is derived from an EMBL/GenBank/DDBJ whole genome shotgun (WGS) entry which is preliminary data.</text>
</comment>
<evidence type="ECO:0000256" key="10">
    <source>
        <dbReference type="ARBA" id="ARBA00023002"/>
    </source>
</evidence>
<dbReference type="EMBL" id="BAAAHE010000026">
    <property type="protein sequence ID" value="GAA0626180.1"/>
    <property type="molecule type" value="Genomic_DNA"/>
</dbReference>
<evidence type="ECO:0000313" key="16">
    <source>
        <dbReference type="EMBL" id="GAA0626180.1"/>
    </source>
</evidence>
<keyword evidence="9 14" id="KW-0521">NADP</keyword>
<dbReference type="NCBIfam" id="TIGR00326">
    <property type="entry name" value="eubact_ribD"/>
    <property type="match status" value="1"/>
</dbReference>
<dbReference type="PROSITE" id="PS00903">
    <property type="entry name" value="CYT_DCMP_DEAMINASES_1"/>
    <property type="match status" value="1"/>
</dbReference>
<keyword evidence="14" id="KW-0378">Hydrolase</keyword>
<comment type="pathway">
    <text evidence="2 14">Cofactor biosynthesis; riboflavin biosynthesis; 5-amino-6-(D-ribitylamino)uracil from GTP: step 2/4.</text>
</comment>
<dbReference type="EC" id="3.5.4.26" evidence="14"/>
<keyword evidence="6 14" id="KW-0686">Riboflavin biosynthesis</keyword>
<gene>
    <name evidence="16" type="primary">ribD</name>
    <name evidence="16" type="ORF">GCM10009547_31960</name>
</gene>
<comment type="pathway">
    <text evidence="3 14">Cofactor biosynthesis; riboflavin biosynthesis; 5-amino-6-(D-ribitylamino)uracil from GTP: step 3/4.</text>
</comment>
<evidence type="ECO:0000256" key="9">
    <source>
        <dbReference type="ARBA" id="ARBA00022857"/>
    </source>
</evidence>
<keyword evidence="11" id="KW-0511">Multifunctional enzyme</keyword>
<evidence type="ECO:0000256" key="5">
    <source>
        <dbReference type="ARBA" id="ARBA00007417"/>
    </source>
</evidence>
<evidence type="ECO:0000256" key="13">
    <source>
        <dbReference type="ARBA" id="ARBA00049886"/>
    </source>
</evidence>
<dbReference type="NCBIfam" id="TIGR00227">
    <property type="entry name" value="ribD_Cterm"/>
    <property type="match status" value="1"/>
</dbReference>
<dbReference type="InterPro" id="IPR002125">
    <property type="entry name" value="CMP_dCMP_dom"/>
</dbReference>
<comment type="similarity">
    <text evidence="4 14">In the N-terminal section; belongs to the cytidine and deoxycytidylate deaminase family.</text>
</comment>
<protein>
    <recommendedName>
        <fullName evidence="14">Riboflavin biosynthesis protein RibD</fullName>
    </recommendedName>
    <domain>
        <recommendedName>
            <fullName evidence="14">Diaminohydroxyphosphoribosylaminopyrimidine deaminase</fullName>
            <shortName evidence="14">DRAP deaminase</shortName>
            <ecNumber evidence="14">3.5.4.26</ecNumber>
        </recommendedName>
        <alternativeName>
            <fullName evidence="14">Riboflavin-specific deaminase</fullName>
        </alternativeName>
    </domain>
    <domain>
        <recommendedName>
            <fullName evidence="14">5-amino-6-(5-phosphoribosylamino)uracil reductase</fullName>
            <ecNumber evidence="14">1.1.1.193</ecNumber>
        </recommendedName>
        <alternativeName>
            <fullName evidence="14">HTP reductase</fullName>
        </alternativeName>
    </domain>
</protein>
<dbReference type="Gene3D" id="3.40.140.10">
    <property type="entry name" value="Cytidine Deaminase, domain 2"/>
    <property type="match status" value="1"/>
</dbReference>
<dbReference type="PANTHER" id="PTHR38011">
    <property type="entry name" value="DIHYDROFOLATE REDUCTASE FAMILY PROTEIN (AFU_ORTHOLOGUE AFUA_8G06820)"/>
    <property type="match status" value="1"/>
</dbReference>
<dbReference type="Proteomes" id="UP001500957">
    <property type="component" value="Unassembled WGS sequence"/>
</dbReference>
<reference evidence="17" key="1">
    <citation type="journal article" date="2019" name="Int. J. Syst. Evol. Microbiol.">
        <title>The Global Catalogue of Microorganisms (GCM) 10K type strain sequencing project: providing services to taxonomists for standard genome sequencing and annotation.</title>
        <authorList>
            <consortium name="The Broad Institute Genomics Platform"/>
            <consortium name="The Broad Institute Genome Sequencing Center for Infectious Disease"/>
            <person name="Wu L."/>
            <person name="Ma J."/>
        </authorList>
    </citation>
    <scope>NUCLEOTIDE SEQUENCE [LARGE SCALE GENOMIC DNA]</scope>
    <source>
        <strain evidence="17">JCM 10671</strain>
    </source>
</reference>
<proteinExistence type="inferred from homology"/>
<dbReference type="PANTHER" id="PTHR38011:SF7">
    <property type="entry name" value="2,5-DIAMINO-6-RIBOSYLAMINO-4(3H)-PYRIMIDINONE 5'-PHOSPHATE REDUCTASE"/>
    <property type="match status" value="1"/>
</dbReference>